<dbReference type="PANTHER" id="PTHR44858:SF1">
    <property type="entry name" value="UDP-N-ACETYLGLUCOSAMINE--PEPTIDE N-ACETYLGLUCOSAMINYLTRANSFERASE SPINDLY-RELATED"/>
    <property type="match status" value="1"/>
</dbReference>
<keyword evidence="2 3" id="KW-0802">TPR repeat</keyword>
<evidence type="ECO:0000313" key="4">
    <source>
        <dbReference type="EMBL" id="OKH37082.1"/>
    </source>
</evidence>
<organism evidence="4 5">
    <name type="scientific">[Phormidium ambiguum] IAM M-71</name>
    <dbReference type="NCBI Taxonomy" id="454136"/>
    <lineage>
        <taxon>Bacteria</taxon>
        <taxon>Bacillati</taxon>
        <taxon>Cyanobacteriota</taxon>
        <taxon>Cyanophyceae</taxon>
        <taxon>Oscillatoriophycideae</taxon>
        <taxon>Aerosakkonematales</taxon>
        <taxon>Aerosakkonemataceae</taxon>
        <taxon>Floridanema</taxon>
    </lineage>
</organism>
<dbReference type="PROSITE" id="PS50293">
    <property type="entry name" value="TPR_REGION"/>
    <property type="match status" value="1"/>
</dbReference>
<dbReference type="RefSeq" id="WP_073594261.1">
    <property type="nucleotide sequence ID" value="NZ_MRCE01000013.1"/>
</dbReference>
<evidence type="ECO:0000256" key="3">
    <source>
        <dbReference type="PROSITE-ProRule" id="PRU00339"/>
    </source>
</evidence>
<dbReference type="Gene3D" id="1.25.40.10">
    <property type="entry name" value="Tetratricopeptide repeat domain"/>
    <property type="match status" value="1"/>
</dbReference>
<dbReference type="EMBL" id="MRCE01000013">
    <property type="protein sequence ID" value="OKH37082.1"/>
    <property type="molecule type" value="Genomic_DNA"/>
</dbReference>
<sequence>MNDYRINELLKDLKNPDEEIRDRATAELWKIWFEQKGTIGFGIIRQAQLLLEAGEIKEAEITLTQLISDLPDFAEAWNRRAVLYYSIGEYKKAIADCKMVIKLNPIHFGALHGLGLCHAAIGEYREAIKAFHQALEIQPHALINQKLILECTARLS</sequence>
<dbReference type="SMART" id="SM00028">
    <property type="entry name" value="TPR"/>
    <property type="match status" value="2"/>
</dbReference>
<name>A0A1U7IIR7_9CYAN</name>
<accession>A0A1U7IIR7</accession>
<dbReference type="Pfam" id="PF00515">
    <property type="entry name" value="TPR_1"/>
    <property type="match status" value="2"/>
</dbReference>
<dbReference type="InterPro" id="IPR050498">
    <property type="entry name" value="Ycf3"/>
</dbReference>
<dbReference type="PROSITE" id="PS50005">
    <property type="entry name" value="TPR"/>
    <property type="match status" value="2"/>
</dbReference>
<reference evidence="4 5" key="1">
    <citation type="submission" date="2016-11" db="EMBL/GenBank/DDBJ databases">
        <title>Draft Genome Sequences of Nine Cyanobacterial Strains from Diverse Habitats.</title>
        <authorList>
            <person name="Zhu T."/>
            <person name="Hou S."/>
            <person name="Lu X."/>
            <person name="Hess W.R."/>
        </authorList>
    </citation>
    <scope>NUCLEOTIDE SEQUENCE [LARGE SCALE GENOMIC DNA]</scope>
    <source>
        <strain evidence="4 5">IAM M-71</strain>
    </source>
</reference>
<dbReference type="STRING" id="454136.NIES2119_14785"/>
<dbReference type="InterPro" id="IPR019734">
    <property type="entry name" value="TPR_rpt"/>
</dbReference>
<feature type="repeat" description="TPR" evidence="3">
    <location>
        <begin position="108"/>
        <end position="141"/>
    </location>
</feature>
<gene>
    <name evidence="4" type="ORF">NIES2119_14785</name>
</gene>
<evidence type="ECO:0000256" key="2">
    <source>
        <dbReference type="ARBA" id="ARBA00022803"/>
    </source>
</evidence>
<dbReference type="Proteomes" id="UP000185860">
    <property type="component" value="Unassembled WGS sequence"/>
</dbReference>
<dbReference type="SUPFAM" id="SSF48452">
    <property type="entry name" value="TPR-like"/>
    <property type="match status" value="1"/>
</dbReference>
<keyword evidence="1" id="KW-0677">Repeat</keyword>
<dbReference type="PANTHER" id="PTHR44858">
    <property type="entry name" value="TETRATRICOPEPTIDE REPEAT PROTEIN 6"/>
    <property type="match status" value="1"/>
</dbReference>
<evidence type="ECO:0000313" key="5">
    <source>
        <dbReference type="Proteomes" id="UP000185860"/>
    </source>
</evidence>
<protein>
    <submittedName>
        <fullName evidence="4">Uncharacterized protein</fullName>
    </submittedName>
</protein>
<dbReference type="OrthoDB" id="9815010at2"/>
<evidence type="ECO:0000256" key="1">
    <source>
        <dbReference type="ARBA" id="ARBA00022737"/>
    </source>
</evidence>
<dbReference type="AlphaFoldDB" id="A0A1U7IIR7"/>
<comment type="caution">
    <text evidence="4">The sequence shown here is derived from an EMBL/GenBank/DDBJ whole genome shotgun (WGS) entry which is preliminary data.</text>
</comment>
<dbReference type="InterPro" id="IPR011990">
    <property type="entry name" value="TPR-like_helical_dom_sf"/>
</dbReference>
<proteinExistence type="predicted"/>
<feature type="repeat" description="TPR" evidence="3">
    <location>
        <begin position="74"/>
        <end position="107"/>
    </location>
</feature>